<reference evidence="1" key="2">
    <citation type="journal article" date="2015" name="Fish Shellfish Immunol.">
        <title>Early steps in the European eel (Anguilla anguilla)-Vibrio vulnificus interaction in the gills: Role of the RtxA13 toxin.</title>
        <authorList>
            <person name="Callol A."/>
            <person name="Pajuelo D."/>
            <person name="Ebbesson L."/>
            <person name="Teles M."/>
            <person name="MacKenzie S."/>
            <person name="Amaro C."/>
        </authorList>
    </citation>
    <scope>NUCLEOTIDE SEQUENCE</scope>
</reference>
<evidence type="ECO:0000313" key="1">
    <source>
        <dbReference type="EMBL" id="JAH71406.1"/>
    </source>
</evidence>
<proteinExistence type="predicted"/>
<protein>
    <submittedName>
        <fullName evidence="1">Uncharacterized protein</fullName>
    </submittedName>
</protein>
<reference evidence="1" key="1">
    <citation type="submission" date="2014-11" db="EMBL/GenBank/DDBJ databases">
        <authorList>
            <person name="Amaro Gonzalez C."/>
        </authorList>
    </citation>
    <scope>NUCLEOTIDE SEQUENCE</scope>
</reference>
<accession>A0A0E9V093</accession>
<dbReference type="EMBL" id="GBXM01037171">
    <property type="protein sequence ID" value="JAH71406.1"/>
    <property type="molecule type" value="Transcribed_RNA"/>
</dbReference>
<organism evidence="1">
    <name type="scientific">Anguilla anguilla</name>
    <name type="common">European freshwater eel</name>
    <name type="synonym">Muraena anguilla</name>
    <dbReference type="NCBI Taxonomy" id="7936"/>
    <lineage>
        <taxon>Eukaryota</taxon>
        <taxon>Metazoa</taxon>
        <taxon>Chordata</taxon>
        <taxon>Craniata</taxon>
        <taxon>Vertebrata</taxon>
        <taxon>Euteleostomi</taxon>
        <taxon>Actinopterygii</taxon>
        <taxon>Neopterygii</taxon>
        <taxon>Teleostei</taxon>
        <taxon>Anguilliformes</taxon>
        <taxon>Anguillidae</taxon>
        <taxon>Anguilla</taxon>
    </lineage>
</organism>
<name>A0A0E9V093_ANGAN</name>
<sequence length="25" mass="2713">MDSLACEGTQRKQLYITLCVSGAKP</sequence>
<dbReference type="AlphaFoldDB" id="A0A0E9V093"/>